<evidence type="ECO:0000313" key="2">
    <source>
        <dbReference type="EMBL" id="TQD89345.1"/>
    </source>
</evidence>
<organism evidence="2 3">
    <name type="scientific">Malus baccata</name>
    <name type="common">Siberian crab apple</name>
    <name type="synonym">Pyrus baccata</name>
    <dbReference type="NCBI Taxonomy" id="106549"/>
    <lineage>
        <taxon>Eukaryota</taxon>
        <taxon>Viridiplantae</taxon>
        <taxon>Streptophyta</taxon>
        <taxon>Embryophyta</taxon>
        <taxon>Tracheophyta</taxon>
        <taxon>Spermatophyta</taxon>
        <taxon>Magnoliopsida</taxon>
        <taxon>eudicotyledons</taxon>
        <taxon>Gunneridae</taxon>
        <taxon>Pentapetalae</taxon>
        <taxon>rosids</taxon>
        <taxon>fabids</taxon>
        <taxon>Rosales</taxon>
        <taxon>Rosaceae</taxon>
        <taxon>Amygdaloideae</taxon>
        <taxon>Maleae</taxon>
        <taxon>Malus</taxon>
    </lineage>
</organism>
<proteinExistence type="predicted"/>
<dbReference type="AlphaFoldDB" id="A0A540LS92"/>
<feature type="region of interest" description="Disordered" evidence="1">
    <location>
        <begin position="131"/>
        <end position="186"/>
    </location>
</feature>
<feature type="compositionally biased region" description="Basic and acidic residues" evidence="1">
    <location>
        <begin position="172"/>
        <end position="186"/>
    </location>
</feature>
<reference evidence="2 3" key="1">
    <citation type="journal article" date="2019" name="G3 (Bethesda)">
        <title>Sequencing of a Wild Apple (Malus baccata) Genome Unravels the Differences Between Cultivated and Wild Apple Species Regarding Disease Resistance and Cold Tolerance.</title>
        <authorList>
            <person name="Chen X."/>
        </authorList>
    </citation>
    <scope>NUCLEOTIDE SEQUENCE [LARGE SCALE GENOMIC DNA]</scope>
    <source>
        <strain evidence="3">cv. Shandingzi</strain>
        <tissue evidence="2">Leaves</tissue>
    </source>
</reference>
<gene>
    <name evidence="2" type="ORF">C1H46_025095</name>
</gene>
<name>A0A540LS92_MALBA</name>
<dbReference type="EMBL" id="VIEB01000481">
    <property type="protein sequence ID" value="TQD89345.1"/>
    <property type="molecule type" value="Genomic_DNA"/>
</dbReference>
<evidence type="ECO:0000256" key="1">
    <source>
        <dbReference type="SAM" id="MobiDB-lite"/>
    </source>
</evidence>
<keyword evidence="3" id="KW-1185">Reference proteome</keyword>
<comment type="caution">
    <text evidence="2">The sequence shown here is derived from an EMBL/GenBank/DDBJ whole genome shotgun (WGS) entry which is preliminary data.</text>
</comment>
<dbReference type="Proteomes" id="UP000315295">
    <property type="component" value="Unassembled WGS sequence"/>
</dbReference>
<accession>A0A540LS92</accession>
<evidence type="ECO:0000313" key="3">
    <source>
        <dbReference type="Proteomes" id="UP000315295"/>
    </source>
</evidence>
<protein>
    <submittedName>
        <fullName evidence="2">Uncharacterized protein</fullName>
    </submittedName>
</protein>
<sequence length="186" mass="20829">MEMLWKNKGCSSIGWFETSMTLYCTLQAPKVKSSGGCAHDKMRGHFPLTTHIFHGNISASISTAKTPALGRDLHIAQALRSDPHPLPPPSLLRNLFPRTAPVPPAPYLPLRDPKVNHRLIPLHHPLLPEALHPAPDDLDPSRRLLQRQPDVAPPPDRVSSEQLPRAHPRPLHLKEEFQNQTEEKSN</sequence>